<dbReference type="SUPFAM" id="SSF54427">
    <property type="entry name" value="NTF2-like"/>
    <property type="match status" value="1"/>
</dbReference>
<sequence>MTLTEAELAELPLTDHDLTERERTNLAVVLHAYDVAEGDDMDVQAFVDGFAEDGVFNDVVAGHTYRSETLGTVLPRMKGLFSDVHRELQRITVSGDVVSIELSIRGTFDGELTAPTGGVVKGNGNKVDVPTADFWYLRDGKVEKFDCYVGYTKMYADMGVDLDWASAVDAA</sequence>
<dbReference type="Proteomes" id="UP000198614">
    <property type="component" value="Unassembled WGS sequence"/>
</dbReference>
<evidence type="ECO:0000313" key="3">
    <source>
        <dbReference type="Proteomes" id="UP000198614"/>
    </source>
</evidence>
<gene>
    <name evidence="2" type="ORF">SAMN05216260_103321</name>
</gene>
<dbReference type="InterPro" id="IPR037401">
    <property type="entry name" value="SnoaL-like"/>
</dbReference>
<dbReference type="OrthoDB" id="129343at2"/>
<reference evidence="2 3" key="1">
    <citation type="submission" date="2016-10" db="EMBL/GenBank/DDBJ databases">
        <authorList>
            <person name="de Groot N.N."/>
        </authorList>
    </citation>
    <scope>NUCLEOTIDE SEQUENCE [LARGE SCALE GENOMIC DNA]</scope>
    <source>
        <strain evidence="2 3">CGMCC 4.1859</strain>
    </source>
</reference>
<dbReference type="Gene3D" id="3.10.450.50">
    <property type="match status" value="1"/>
</dbReference>
<dbReference type="InterPro" id="IPR032710">
    <property type="entry name" value="NTF2-like_dom_sf"/>
</dbReference>
<name>A0A1G7FCW6_9ACTN</name>
<feature type="domain" description="SnoaL-like" evidence="1">
    <location>
        <begin position="40"/>
        <end position="142"/>
    </location>
</feature>
<dbReference type="EMBL" id="FNAX01000003">
    <property type="protein sequence ID" value="SDE73684.1"/>
    <property type="molecule type" value="Genomic_DNA"/>
</dbReference>
<accession>A0A1G7FCW6</accession>
<organism evidence="2 3">
    <name type="scientific">Streptomyces griseoaurantiacus</name>
    <dbReference type="NCBI Taxonomy" id="68213"/>
    <lineage>
        <taxon>Bacteria</taxon>
        <taxon>Bacillati</taxon>
        <taxon>Actinomycetota</taxon>
        <taxon>Actinomycetes</taxon>
        <taxon>Kitasatosporales</taxon>
        <taxon>Streptomycetaceae</taxon>
        <taxon>Streptomyces</taxon>
        <taxon>Streptomyces aurantiacus group</taxon>
    </lineage>
</organism>
<evidence type="ECO:0000313" key="2">
    <source>
        <dbReference type="EMBL" id="SDE73684.1"/>
    </source>
</evidence>
<proteinExistence type="predicted"/>
<evidence type="ECO:0000259" key="1">
    <source>
        <dbReference type="Pfam" id="PF12680"/>
    </source>
</evidence>
<dbReference type="Pfam" id="PF12680">
    <property type="entry name" value="SnoaL_2"/>
    <property type="match status" value="1"/>
</dbReference>
<protein>
    <submittedName>
        <fullName evidence="2">SnoaL-like domain-containing protein</fullName>
    </submittedName>
</protein>
<dbReference type="AlphaFoldDB" id="A0A1G7FCW6"/>